<sequence>MLGAAFAVLPRRRARYNPPRHPPDLETCL</sequence>
<dbReference type="EMBL" id="NVYQ01000095">
    <property type="protein sequence ID" value="RGB16443.1"/>
    <property type="molecule type" value="Genomic_DNA"/>
</dbReference>
<proteinExistence type="predicted"/>
<dbReference type="EMBL" id="NWXB01000018">
    <property type="protein sequence ID" value="RQJ65461.1"/>
    <property type="molecule type" value="Genomic_DNA"/>
</dbReference>
<dbReference type="Proteomes" id="UP000217930">
    <property type="component" value="Unassembled WGS sequence"/>
</dbReference>
<protein>
    <submittedName>
        <fullName evidence="3">Uncharacterized protein</fullName>
    </submittedName>
</protein>
<reference evidence="1" key="4">
    <citation type="submission" date="2017-09" db="EMBL/GenBank/DDBJ databases">
        <authorList>
            <person name="Kretz C."/>
            <person name="Retchless A."/>
            <person name="Wang X."/>
        </authorList>
    </citation>
    <scope>NUCLEOTIDE SEQUENCE</scope>
    <source>
        <strain evidence="1">M26503</strain>
    </source>
</reference>
<evidence type="ECO:0000313" key="1">
    <source>
        <dbReference type="EMBL" id="PBJ88687.1"/>
    </source>
</evidence>
<dbReference type="EMBL" id="NTLY01000002">
    <property type="protein sequence ID" value="PBJ88687.1"/>
    <property type="molecule type" value="Genomic_DNA"/>
</dbReference>
<evidence type="ECO:0000313" key="6">
    <source>
        <dbReference type="Proteomes" id="UP000283829"/>
    </source>
</evidence>
<evidence type="ECO:0000313" key="5">
    <source>
        <dbReference type="Proteomes" id="UP000260504"/>
    </source>
</evidence>
<evidence type="ECO:0000313" key="4">
    <source>
        <dbReference type="Proteomes" id="UP000217930"/>
    </source>
</evidence>
<comment type="caution">
    <text evidence="3">The sequence shown here is derived from an EMBL/GenBank/DDBJ whole genome shotgun (WGS) entry which is preliminary data.</text>
</comment>
<reference evidence="3 6" key="3">
    <citation type="submission" date="2017-09" db="EMBL/GenBank/DDBJ databases">
        <title>Phenotypic and genotypic characterization of Colombian isolates of Neisseria meningitidis recovered from invasive disease.</title>
        <authorList>
            <person name="Duarte C."/>
            <person name="Gabastou J.M."/>
            <person name="Moreno J."/>
        </authorList>
    </citation>
    <scope>NUCLEOTIDE SEQUENCE [LARGE SCALE GENOMIC DNA]</scope>
    <source>
        <strain evidence="3 6">INS-Nm1124</strain>
    </source>
</reference>
<gene>
    <name evidence="2" type="ORF">CIJ84_06720</name>
    <name evidence="1" type="ORF">CNQ34_06885</name>
    <name evidence="3" type="ORF">COI09_08970</name>
</gene>
<evidence type="ECO:0000313" key="2">
    <source>
        <dbReference type="EMBL" id="RGB16443.1"/>
    </source>
</evidence>
<organism evidence="3 6">
    <name type="scientific">Neisseria meningitidis</name>
    <dbReference type="NCBI Taxonomy" id="487"/>
    <lineage>
        <taxon>Bacteria</taxon>
        <taxon>Pseudomonadati</taxon>
        <taxon>Pseudomonadota</taxon>
        <taxon>Betaproteobacteria</taxon>
        <taxon>Neisseriales</taxon>
        <taxon>Neisseriaceae</taxon>
        <taxon>Neisseria</taxon>
    </lineage>
</organism>
<dbReference type="Proteomes" id="UP000260504">
    <property type="component" value="Unassembled WGS sequence"/>
</dbReference>
<name>A0A2A3LU46_NEIME</name>
<dbReference type="AlphaFoldDB" id="A0A2A3LU46"/>
<accession>A0A2A3LU46</accession>
<dbReference type="Proteomes" id="UP000283829">
    <property type="component" value="Unassembled WGS sequence"/>
</dbReference>
<evidence type="ECO:0000313" key="3">
    <source>
        <dbReference type="EMBL" id="RQJ65461.1"/>
    </source>
</evidence>
<reference evidence="2 5" key="2">
    <citation type="submission" date="2017-08" db="EMBL/GenBank/DDBJ databases">
        <title>Meningococcal Conjunctivitis and Endemic Carriage at a Military Recruit Training Center.</title>
        <authorList>
            <person name="Bobb A.J."/>
            <person name="Galac M.R."/>
            <person name="Snesrud E."/>
            <person name="Clagett C.D."/>
        </authorList>
    </citation>
    <scope>NUCLEOTIDE SEQUENCE [LARGE SCALE GENOMIC DNA]</scope>
    <source>
        <strain evidence="2 5">MRSN431200</strain>
    </source>
</reference>
<reference evidence="1 4" key="1">
    <citation type="journal article" date="2017" name="Clin. Infect. Dis.">
        <title>Increased Risk for Meningococcal Disease among Men who have Sex with Men in the United States, 2012-2015.</title>
        <authorList>
            <person name="Folaranmi T.A."/>
            <person name="Kretz C.B."/>
            <person name="Kamiya H."/>
            <person name="MacNeil J.R."/>
            <person name="Whaley M.J."/>
            <person name="Blain A."/>
            <person name="Antwi M."/>
            <person name="Dorsinville M."/>
            <person name="Pacilli M."/>
            <person name="Smith S."/>
            <person name="Civen R."/>
            <person name="Ngo V."/>
            <person name="Winter K."/>
            <person name="Harriman K."/>
            <person name="Wang X."/>
            <person name="Bowen V.B."/>
            <person name="Patel M."/>
            <person name="Martin S."/>
            <person name="Misegades L."/>
            <person name="Meyer S.A."/>
        </authorList>
    </citation>
    <scope>NUCLEOTIDE SEQUENCE [LARGE SCALE GENOMIC DNA]</scope>
    <source>
        <strain evidence="1 4">M26503</strain>
    </source>
</reference>